<evidence type="ECO:0000313" key="5">
    <source>
        <dbReference type="Proteomes" id="UP001519460"/>
    </source>
</evidence>
<dbReference type="Proteomes" id="UP001519460">
    <property type="component" value="Unassembled WGS sequence"/>
</dbReference>
<organism evidence="4 5">
    <name type="scientific">Batillaria attramentaria</name>
    <dbReference type="NCBI Taxonomy" id="370345"/>
    <lineage>
        <taxon>Eukaryota</taxon>
        <taxon>Metazoa</taxon>
        <taxon>Spiralia</taxon>
        <taxon>Lophotrochozoa</taxon>
        <taxon>Mollusca</taxon>
        <taxon>Gastropoda</taxon>
        <taxon>Caenogastropoda</taxon>
        <taxon>Sorbeoconcha</taxon>
        <taxon>Cerithioidea</taxon>
        <taxon>Batillariidae</taxon>
        <taxon>Batillaria</taxon>
    </lineage>
</organism>
<name>A0ABD0KM28_9CAEN</name>
<sequence>MNSVGEECQELKKAYDECFNKWFSERFLKGVTDDSCADHFRVYQECVKKAIKEKKLDLWELEKDVLGTEREQKVPPGSGK</sequence>
<evidence type="ECO:0000256" key="1">
    <source>
        <dbReference type="ARBA" id="ARBA00006196"/>
    </source>
</evidence>
<comment type="catalytic activity">
    <reaction evidence="3">
        <text>a 1,2-diacyl-sn-glycero-3-phosphate(in) = a 1,2-diacyl-sn-glycero-3-phosphate(out)</text>
        <dbReference type="Rhea" id="RHEA:36435"/>
        <dbReference type="ChEBI" id="CHEBI:58608"/>
    </reaction>
</comment>
<dbReference type="PANTHER" id="PTHR46403:SF1">
    <property type="entry name" value="TP53-REGULATED INHIBITOR OF APOPTOSIS 1"/>
    <property type="match status" value="1"/>
</dbReference>
<evidence type="ECO:0000256" key="3">
    <source>
        <dbReference type="ARBA" id="ARBA00023706"/>
    </source>
</evidence>
<proteinExistence type="inferred from homology"/>
<dbReference type="EMBL" id="JACVVK020000157">
    <property type="protein sequence ID" value="KAK7487900.1"/>
    <property type="molecule type" value="Genomic_DNA"/>
</dbReference>
<evidence type="ECO:0000313" key="4">
    <source>
        <dbReference type="EMBL" id="KAK7487900.1"/>
    </source>
</evidence>
<evidence type="ECO:0008006" key="6">
    <source>
        <dbReference type="Google" id="ProtNLM"/>
    </source>
</evidence>
<dbReference type="Pfam" id="PF05254">
    <property type="entry name" value="UPF0203"/>
    <property type="match status" value="1"/>
</dbReference>
<protein>
    <recommendedName>
        <fullName evidence="6">TP53-regulated inhibitor of apoptosis 1</fullName>
    </recommendedName>
</protein>
<dbReference type="PANTHER" id="PTHR46403">
    <property type="entry name" value="TP53-REGULATED INHIBITOR OF APOPTOSIS 1"/>
    <property type="match status" value="1"/>
</dbReference>
<dbReference type="PROSITE" id="PS51808">
    <property type="entry name" value="CHCH"/>
    <property type="match status" value="1"/>
</dbReference>
<comment type="caution">
    <text evidence="4">The sequence shown here is derived from an EMBL/GenBank/DDBJ whole genome shotgun (WGS) entry which is preliminary data.</text>
</comment>
<accession>A0ABD0KM28</accession>
<reference evidence="4 5" key="1">
    <citation type="journal article" date="2023" name="Sci. Data">
        <title>Genome assembly of the Korean intertidal mud-creeper Batillaria attramentaria.</title>
        <authorList>
            <person name="Patra A.K."/>
            <person name="Ho P.T."/>
            <person name="Jun S."/>
            <person name="Lee S.J."/>
            <person name="Kim Y."/>
            <person name="Won Y.J."/>
        </authorList>
    </citation>
    <scope>NUCLEOTIDE SEQUENCE [LARGE SCALE GENOMIC DNA]</scope>
    <source>
        <strain evidence="4">Wonlab-2016</strain>
    </source>
</reference>
<dbReference type="InterPro" id="IPR007918">
    <property type="entry name" value="MDM35_apoptosis"/>
</dbReference>
<comment type="similarity">
    <text evidence="1">Belongs to the TRIAP1/MDM35 family.</text>
</comment>
<gene>
    <name evidence="4" type="ORF">BaRGS_00020801</name>
</gene>
<keyword evidence="2" id="KW-1015">Disulfide bond</keyword>
<keyword evidence="5" id="KW-1185">Reference proteome</keyword>
<evidence type="ECO:0000256" key="2">
    <source>
        <dbReference type="ARBA" id="ARBA00023157"/>
    </source>
</evidence>
<dbReference type="AlphaFoldDB" id="A0ABD0KM28"/>